<reference evidence="2 3" key="1">
    <citation type="submission" date="2022-12" db="EMBL/GenBank/DDBJ databases">
        <title>Chromosome-level genome of Tegillarca granosa.</title>
        <authorList>
            <person name="Kim J."/>
        </authorList>
    </citation>
    <scope>NUCLEOTIDE SEQUENCE [LARGE SCALE GENOMIC DNA]</scope>
    <source>
        <strain evidence="2">Teg-2019</strain>
        <tissue evidence="2">Adductor muscle</tissue>
    </source>
</reference>
<keyword evidence="3" id="KW-1185">Reference proteome</keyword>
<protein>
    <recommendedName>
        <fullName evidence="1">Ig-like domain-containing protein</fullName>
    </recommendedName>
</protein>
<dbReference type="InterPro" id="IPR013783">
    <property type="entry name" value="Ig-like_fold"/>
</dbReference>
<dbReference type="PROSITE" id="PS50835">
    <property type="entry name" value="IG_LIKE"/>
    <property type="match status" value="1"/>
</dbReference>
<dbReference type="InterPro" id="IPR007110">
    <property type="entry name" value="Ig-like_dom"/>
</dbReference>
<organism evidence="2 3">
    <name type="scientific">Tegillarca granosa</name>
    <name type="common">Malaysian cockle</name>
    <name type="synonym">Anadara granosa</name>
    <dbReference type="NCBI Taxonomy" id="220873"/>
    <lineage>
        <taxon>Eukaryota</taxon>
        <taxon>Metazoa</taxon>
        <taxon>Spiralia</taxon>
        <taxon>Lophotrochozoa</taxon>
        <taxon>Mollusca</taxon>
        <taxon>Bivalvia</taxon>
        <taxon>Autobranchia</taxon>
        <taxon>Pteriomorphia</taxon>
        <taxon>Arcoida</taxon>
        <taxon>Arcoidea</taxon>
        <taxon>Arcidae</taxon>
        <taxon>Tegillarca</taxon>
    </lineage>
</organism>
<dbReference type="SUPFAM" id="SSF48726">
    <property type="entry name" value="Immunoglobulin"/>
    <property type="match status" value="1"/>
</dbReference>
<evidence type="ECO:0000313" key="2">
    <source>
        <dbReference type="EMBL" id="KAJ8316278.1"/>
    </source>
</evidence>
<proteinExistence type="predicted"/>
<dbReference type="Proteomes" id="UP001217089">
    <property type="component" value="Unassembled WGS sequence"/>
</dbReference>
<name>A0ABQ9FG29_TEGGR</name>
<evidence type="ECO:0000313" key="3">
    <source>
        <dbReference type="Proteomes" id="UP001217089"/>
    </source>
</evidence>
<dbReference type="Gene3D" id="2.60.40.10">
    <property type="entry name" value="Immunoglobulins"/>
    <property type="match status" value="2"/>
</dbReference>
<evidence type="ECO:0000259" key="1">
    <source>
        <dbReference type="PROSITE" id="PS50835"/>
    </source>
</evidence>
<dbReference type="InterPro" id="IPR036179">
    <property type="entry name" value="Ig-like_dom_sf"/>
</dbReference>
<gene>
    <name evidence="2" type="ORF">KUTeg_006292</name>
</gene>
<feature type="non-terminal residue" evidence="2">
    <location>
        <position position="137"/>
    </location>
</feature>
<feature type="domain" description="Ig-like" evidence="1">
    <location>
        <begin position="54"/>
        <end position="137"/>
    </location>
</feature>
<dbReference type="EMBL" id="JARBDR010000328">
    <property type="protein sequence ID" value="KAJ8316278.1"/>
    <property type="molecule type" value="Genomic_DNA"/>
</dbReference>
<sequence>MATLSWTCDGQPKNVNQSISGTTVTSVLTLTLQKGHNGITCTCHGRHTDTRYTPNITIRTLIVYYPPSAPGLYTSTSSPFPWIEAGNGTLECKSQPGNPSTITYQWIRENVVIQGQTGDSLVITSLTRNDNRKSYKW</sequence>
<comment type="caution">
    <text evidence="2">The sequence shown here is derived from an EMBL/GenBank/DDBJ whole genome shotgun (WGS) entry which is preliminary data.</text>
</comment>
<accession>A0ABQ9FG29</accession>